<dbReference type="SMART" id="SM00387">
    <property type="entry name" value="HATPase_c"/>
    <property type="match status" value="1"/>
</dbReference>
<dbReference type="EC" id="2.7.13.3" evidence="2"/>
<evidence type="ECO:0000259" key="11">
    <source>
        <dbReference type="PROSITE" id="PS50110"/>
    </source>
</evidence>
<dbReference type="InterPro" id="IPR003594">
    <property type="entry name" value="HATPase_dom"/>
</dbReference>
<dbReference type="InterPro" id="IPR005467">
    <property type="entry name" value="His_kinase_dom"/>
</dbReference>
<evidence type="ECO:0000313" key="12">
    <source>
        <dbReference type="EMBL" id="KPJ54000.1"/>
    </source>
</evidence>
<dbReference type="Pfam" id="PF02518">
    <property type="entry name" value="HATPase_c"/>
    <property type="match status" value="1"/>
</dbReference>
<dbReference type="SUPFAM" id="SSF52172">
    <property type="entry name" value="CheY-like"/>
    <property type="match status" value="1"/>
</dbReference>
<evidence type="ECO:0000256" key="4">
    <source>
        <dbReference type="ARBA" id="ARBA00022679"/>
    </source>
</evidence>
<dbReference type="PATRIC" id="fig|1703770.3.peg.681"/>
<dbReference type="Pfam" id="PF00512">
    <property type="entry name" value="HisKA"/>
    <property type="match status" value="1"/>
</dbReference>
<dbReference type="SUPFAM" id="SSF55874">
    <property type="entry name" value="ATPase domain of HSP90 chaperone/DNA topoisomerase II/histidine kinase"/>
    <property type="match status" value="1"/>
</dbReference>
<dbReference type="EMBL" id="LIZS01000008">
    <property type="protein sequence ID" value="KPJ54000.1"/>
    <property type="molecule type" value="Genomic_DNA"/>
</dbReference>
<dbReference type="SMART" id="SM00065">
    <property type="entry name" value="GAF"/>
    <property type="match status" value="2"/>
</dbReference>
<dbReference type="InterPro" id="IPR001789">
    <property type="entry name" value="Sig_transdc_resp-reg_receiver"/>
</dbReference>
<evidence type="ECO:0000256" key="5">
    <source>
        <dbReference type="ARBA" id="ARBA00022741"/>
    </source>
</evidence>
<dbReference type="Gene3D" id="1.10.287.130">
    <property type="match status" value="1"/>
</dbReference>
<gene>
    <name evidence="12" type="ORF">AMJ39_02215</name>
</gene>
<protein>
    <recommendedName>
        <fullName evidence="2">histidine kinase</fullName>
        <ecNumber evidence="2">2.7.13.3</ecNumber>
    </recommendedName>
</protein>
<feature type="modified residue" description="4-aspartylphosphate" evidence="9">
    <location>
        <position position="57"/>
    </location>
</feature>
<keyword evidence="6" id="KW-0418">Kinase</keyword>
<evidence type="ECO:0000313" key="13">
    <source>
        <dbReference type="Proteomes" id="UP000052008"/>
    </source>
</evidence>
<dbReference type="SUPFAM" id="SSF55781">
    <property type="entry name" value="GAF domain-like"/>
    <property type="match status" value="3"/>
</dbReference>
<evidence type="ECO:0000256" key="7">
    <source>
        <dbReference type="ARBA" id="ARBA00022840"/>
    </source>
</evidence>
<keyword evidence="3 9" id="KW-0597">Phosphoprotein</keyword>
<accession>A0A0S7WUY5</accession>
<dbReference type="InterPro" id="IPR004358">
    <property type="entry name" value="Sig_transdc_His_kin-like_C"/>
</dbReference>
<dbReference type="InterPro" id="IPR036097">
    <property type="entry name" value="HisK_dim/P_sf"/>
</dbReference>
<dbReference type="AlphaFoldDB" id="A0A0S7WUY5"/>
<evidence type="ECO:0000256" key="6">
    <source>
        <dbReference type="ARBA" id="ARBA00022777"/>
    </source>
</evidence>
<dbReference type="Gene3D" id="3.30.450.40">
    <property type="match status" value="3"/>
</dbReference>
<keyword evidence="7" id="KW-0067">ATP-binding</keyword>
<dbReference type="InterPro" id="IPR036890">
    <property type="entry name" value="HATPase_C_sf"/>
</dbReference>
<evidence type="ECO:0000256" key="9">
    <source>
        <dbReference type="PROSITE-ProRule" id="PRU00169"/>
    </source>
</evidence>
<dbReference type="PANTHER" id="PTHR43065">
    <property type="entry name" value="SENSOR HISTIDINE KINASE"/>
    <property type="match status" value="1"/>
</dbReference>
<dbReference type="PROSITE" id="PS50109">
    <property type="entry name" value="HIS_KIN"/>
    <property type="match status" value="1"/>
</dbReference>
<dbReference type="STRING" id="1703770.AMJ39_02215"/>
<dbReference type="Pfam" id="PF13185">
    <property type="entry name" value="GAF_2"/>
    <property type="match status" value="2"/>
</dbReference>
<dbReference type="GO" id="GO:0000155">
    <property type="term" value="F:phosphorelay sensor kinase activity"/>
    <property type="evidence" value="ECO:0007669"/>
    <property type="project" value="InterPro"/>
</dbReference>
<dbReference type="SMART" id="SM00448">
    <property type="entry name" value="REC"/>
    <property type="match status" value="1"/>
</dbReference>
<comment type="caution">
    <text evidence="12">The sequence shown here is derived from an EMBL/GenBank/DDBJ whole genome shotgun (WGS) entry which is preliminary data.</text>
</comment>
<dbReference type="PRINTS" id="PR00344">
    <property type="entry name" value="BCTRLSENSOR"/>
</dbReference>
<dbReference type="CDD" id="cd00082">
    <property type="entry name" value="HisKA"/>
    <property type="match status" value="1"/>
</dbReference>
<dbReference type="InterPro" id="IPR003661">
    <property type="entry name" value="HisK_dim/P_dom"/>
</dbReference>
<evidence type="ECO:0000256" key="8">
    <source>
        <dbReference type="ARBA" id="ARBA00023012"/>
    </source>
</evidence>
<dbReference type="PROSITE" id="PS50110">
    <property type="entry name" value="RESPONSE_REGULATORY"/>
    <property type="match status" value="1"/>
</dbReference>
<dbReference type="SMART" id="SM00388">
    <property type="entry name" value="HisKA"/>
    <property type="match status" value="1"/>
</dbReference>
<dbReference type="SUPFAM" id="SSF47384">
    <property type="entry name" value="Homodimeric domain of signal transducing histidine kinase"/>
    <property type="match status" value="1"/>
</dbReference>
<feature type="domain" description="Histidine kinase" evidence="10">
    <location>
        <begin position="553"/>
        <end position="803"/>
    </location>
</feature>
<dbReference type="PANTHER" id="PTHR43065:SF10">
    <property type="entry name" value="PEROXIDE STRESS-ACTIVATED HISTIDINE KINASE MAK3"/>
    <property type="match status" value="1"/>
</dbReference>
<dbReference type="InterPro" id="IPR003018">
    <property type="entry name" value="GAF"/>
</dbReference>
<organism evidence="12 13">
    <name type="scientific">candidate division TA06 bacterium DG_24</name>
    <dbReference type="NCBI Taxonomy" id="1703770"/>
    <lineage>
        <taxon>Bacteria</taxon>
        <taxon>Bacteria division TA06</taxon>
    </lineage>
</organism>
<evidence type="ECO:0000256" key="3">
    <source>
        <dbReference type="ARBA" id="ARBA00022553"/>
    </source>
</evidence>
<keyword evidence="4" id="KW-0808">Transferase</keyword>
<comment type="catalytic activity">
    <reaction evidence="1">
        <text>ATP + protein L-histidine = ADP + protein N-phospho-L-histidine.</text>
        <dbReference type="EC" id="2.7.13.3"/>
    </reaction>
</comment>
<evidence type="ECO:0000256" key="1">
    <source>
        <dbReference type="ARBA" id="ARBA00000085"/>
    </source>
</evidence>
<evidence type="ECO:0000259" key="10">
    <source>
        <dbReference type="PROSITE" id="PS50109"/>
    </source>
</evidence>
<dbReference type="InterPro" id="IPR029016">
    <property type="entry name" value="GAF-like_dom_sf"/>
</dbReference>
<dbReference type="GO" id="GO:0005524">
    <property type="term" value="F:ATP binding"/>
    <property type="evidence" value="ECO:0007669"/>
    <property type="project" value="UniProtKB-KW"/>
</dbReference>
<dbReference type="Gene3D" id="3.30.565.10">
    <property type="entry name" value="Histidine kinase-like ATPase, C-terminal domain"/>
    <property type="match status" value="1"/>
</dbReference>
<dbReference type="InterPro" id="IPR011006">
    <property type="entry name" value="CheY-like_superfamily"/>
</dbReference>
<name>A0A0S7WUY5_UNCT6</name>
<dbReference type="Pfam" id="PF00072">
    <property type="entry name" value="Response_reg"/>
    <property type="match status" value="1"/>
</dbReference>
<keyword evidence="8" id="KW-0902">Two-component regulatory system</keyword>
<dbReference type="Gene3D" id="3.40.50.2300">
    <property type="match status" value="1"/>
</dbReference>
<dbReference type="Proteomes" id="UP000052008">
    <property type="component" value="Unassembled WGS sequence"/>
</dbReference>
<proteinExistence type="predicted"/>
<keyword evidence="5" id="KW-0547">Nucleotide-binding</keyword>
<feature type="domain" description="Response regulatory" evidence="11">
    <location>
        <begin position="8"/>
        <end position="122"/>
    </location>
</feature>
<sequence length="806" mass="88140">MEQEHAGRVLLVDDDPASCESLGGILEDEGYEVSTVGDAGSAIELLHTRAFDVVLTDLKLEGTDGLGLLDHIARTDPRLRVIIVTGYASLGSAIRAVQKGAFDYLVKPVAIRDVLTAVERAVEVRRAEAREKELLGALETRNVELAEKLTDLDALHRAGAALISTLDVDRLLANVVDLAASVVSARMGSVMLLDEPGERLMIRAAVGLDDETVRETIVRPGEGIAGYVADANTPLLIEDVETDARFGRKNRPRYETRSLMSVPLRVGDRVLGVLNMSDKVSGGSFTQDDLRMLTTFAAQAAMAVERAELFAAMNRRLTELSALYQIACAIGSVDTLEKTIDIIVAGLEQIAPVEQCMWLAWDEETDRLETEFARGVSQRSLRQIEGLTLEMEDRGDLGANCWEEMGCTSNRREHCPAFRLRLGRACWLVARPRWIGAVPAEGVGCVKDCSCCEFFNRMRGGSARSPVTLKVEHLLQEAAGEDPGLRSFVAAPVVVQGRLRGIFWVGSSDPRAFSDEDRQLLSIVASQAVSLYEQSSEISKARQLATMGEMVSEIAHDLRHPMTIMKNYLRLLEREWHIEGRREESLRILSDEVVRLNGLVDELLQYAKPHRYAMHRGDVRAAVEQALSLVADELEERKILVHRDFREDLHMVMMNEAQIVGVLLNIIINAIQAMPDGGELIAYAGRASADDITASRRDEAATVWTVQEGFDAATASAAPVGQRVRSEAMTGSYVRIDICDTGVGIPSKDISKIFTPFYTTKECGTGLGLAGADRVLKTHGGFARVESSVGVGTTVSVFLPVATDRG</sequence>
<reference evidence="12 13" key="1">
    <citation type="journal article" date="2015" name="Microbiome">
        <title>Genomic resolution of linkages in carbon, nitrogen, and sulfur cycling among widespread estuary sediment bacteria.</title>
        <authorList>
            <person name="Baker B.J."/>
            <person name="Lazar C.S."/>
            <person name="Teske A.P."/>
            <person name="Dick G.J."/>
        </authorList>
    </citation>
    <scope>NUCLEOTIDE SEQUENCE [LARGE SCALE GENOMIC DNA]</scope>
    <source>
        <strain evidence="12">DG_24</strain>
    </source>
</reference>
<evidence type="ECO:0000256" key="2">
    <source>
        <dbReference type="ARBA" id="ARBA00012438"/>
    </source>
</evidence>